<comment type="caution">
    <text evidence="1">The sequence shown here is derived from an EMBL/GenBank/DDBJ whole genome shotgun (WGS) entry which is preliminary data.</text>
</comment>
<organism evidence="1 2">
    <name type="scientific">Massilia cellulosiltytica</name>
    <dbReference type="NCBI Taxonomy" id="2683234"/>
    <lineage>
        <taxon>Bacteria</taxon>
        <taxon>Pseudomonadati</taxon>
        <taxon>Pseudomonadota</taxon>
        <taxon>Betaproteobacteria</taxon>
        <taxon>Burkholderiales</taxon>
        <taxon>Oxalobacteraceae</taxon>
        <taxon>Telluria group</taxon>
        <taxon>Massilia</taxon>
    </lineage>
</organism>
<dbReference type="RefSeq" id="WP_160410964.1">
    <property type="nucleotide sequence ID" value="NZ_WSES01000019.1"/>
</dbReference>
<accession>A0A7X3G6E8</accession>
<keyword evidence="2" id="KW-1185">Reference proteome</keyword>
<proteinExistence type="predicted"/>
<name>A0A7X3G6E8_9BURK</name>
<dbReference type="EMBL" id="WSES01000019">
    <property type="protein sequence ID" value="MVW64541.1"/>
    <property type="molecule type" value="Genomic_DNA"/>
</dbReference>
<reference evidence="1 2" key="1">
    <citation type="submission" date="2019-12" db="EMBL/GenBank/DDBJ databases">
        <authorList>
            <person name="Li C."/>
            <person name="Zhao J."/>
        </authorList>
    </citation>
    <scope>NUCLEOTIDE SEQUENCE [LARGE SCALE GENOMIC DNA]</scope>
    <source>
        <strain evidence="1 2">NEAU-DD11</strain>
    </source>
</reference>
<protein>
    <submittedName>
        <fullName evidence="1">Uncharacterized protein</fullName>
    </submittedName>
</protein>
<dbReference type="Proteomes" id="UP000443353">
    <property type="component" value="Unassembled WGS sequence"/>
</dbReference>
<evidence type="ECO:0000313" key="2">
    <source>
        <dbReference type="Proteomes" id="UP000443353"/>
    </source>
</evidence>
<gene>
    <name evidence="1" type="ORF">GPY61_31980</name>
</gene>
<evidence type="ECO:0000313" key="1">
    <source>
        <dbReference type="EMBL" id="MVW64541.1"/>
    </source>
</evidence>
<sequence>MEDHMEMPEGEGSLAITAATGVLTDLESIWTELLKLGTSEEFTQYVESMAEMPDASGDAMARLLDRFMCSSADEMAALLKESWPDLAAQDGKPVSAHIAKIRVIELAMLDVACMFVVQTIRADVDRAPLKERWELACEARRRLGMLQGYILGNRESMSASSIAVLGANARHKENREMKRQAFEWLSENMGRFKSMDDAAEAVQKVVPVRFRTARDWVGLHKKMKGER</sequence>
<dbReference type="AlphaFoldDB" id="A0A7X3G6E8"/>